<proteinExistence type="predicted"/>
<keyword evidence="3" id="KW-1185">Reference proteome</keyword>
<comment type="caution">
    <text evidence="2">The sequence shown here is derived from an EMBL/GenBank/DDBJ whole genome shotgun (WGS) entry which is preliminary data.</text>
</comment>
<sequence>MNVSFIVNNTTFKTYSYLLSSQSSYFKGYFITHPPPATFIVPPGISNETVYFFCKYIENNINTIKKLGKNPISVKVNESSSTTNLNLPPFKNSYNNIPNICFNIPQDYLNISSNMIPTLYVELYAFLNLYEINDLKLKLKNHIYSILSNENINQIQEKAIDLGNESIIEMCNKFIDNYKPNKKRKTNDYYNSCNIVNNNFERQQPFKIRRGDPKGKNF</sequence>
<reference evidence="2 3" key="1">
    <citation type="submission" date="2016-08" db="EMBL/GenBank/DDBJ databases">
        <title>A Parts List for Fungal Cellulosomes Revealed by Comparative Genomics.</title>
        <authorList>
            <consortium name="DOE Joint Genome Institute"/>
            <person name="Haitjema C.H."/>
            <person name="Gilmore S.P."/>
            <person name="Henske J.K."/>
            <person name="Solomon K.V."/>
            <person name="De Groot R."/>
            <person name="Kuo A."/>
            <person name="Mondo S.J."/>
            <person name="Salamov A.A."/>
            <person name="Labutti K."/>
            <person name="Zhao Z."/>
            <person name="Chiniquy J."/>
            <person name="Barry K."/>
            <person name="Brewer H.M."/>
            <person name="Purvine S.O."/>
            <person name="Wright A.T."/>
            <person name="Boxma B."/>
            <person name="Van Alen T."/>
            <person name="Hackstein J.H."/>
            <person name="Baker S.E."/>
            <person name="Grigoriev I.V."/>
            <person name="O'Malley M.A."/>
        </authorList>
    </citation>
    <scope>NUCLEOTIDE SEQUENCE [LARGE SCALE GENOMIC DNA]</scope>
    <source>
        <strain evidence="2 3">G1</strain>
    </source>
</reference>
<feature type="domain" description="BTB" evidence="1">
    <location>
        <begin position="1"/>
        <end position="66"/>
    </location>
</feature>
<dbReference type="InterPro" id="IPR011333">
    <property type="entry name" value="SKP1/BTB/POZ_sf"/>
</dbReference>
<dbReference type="SUPFAM" id="SSF54695">
    <property type="entry name" value="POZ domain"/>
    <property type="match status" value="1"/>
</dbReference>
<dbReference type="InterPro" id="IPR000210">
    <property type="entry name" value="BTB/POZ_dom"/>
</dbReference>
<gene>
    <name evidence="2" type="ORF">LY90DRAFT_677390</name>
</gene>
<evidence type="ECO:0000313" key="2">
    <source>
        <dbReference type="EMBL" id="ORY16849.1"/>
    </source>
</evidence>
<organism evidence="2 3">
    <name type="scientific">Neocallimastix californiae</name>
    <dbReference type="NCBI Taxonomy" id="1754190"/>
    <lineage>
        <taxon>Eukaryota</taxon>
        <taxon>Fungi</taxon>
        <taxon>Fungi incertae sedis</taxon>
        <taxon>Chytridiomycota</taxon>
        <taxon>Chytridiomycota incertae sedis</taxon>
        <taxon>Neocallimastigomycetes</taxon>
        <taxon>Neocallimastigales</taxon>
        <taxon>Neocallimastigaceae</taxon>
        <taxon>Neocallimastix</taxon>
    </lineage>
</organism>
<dbReference type="AlphaFoldDB" id="A0A1Y2A2V1"/>
<dbReference type="PROSITE" id="PS50097">
    <property type="entry name" value="BTB"/>
    <property type="match status" value="1"/>
</dbReference>
<dbReference type="Gene3D" id="3.30.710.10">
    <property type="entry name" value="Potassium Channel Kv1.1, Chain A"/>
    <property type="match status" value="1"/>
</dbReference>
<name>A0A1Y2A2V1_9FUNG</name>
<dbReference type="EMBL" id="MCOG01000330">
    <property type="protein sequence ID" value="ORY16849.1"/>
    <property type="molecule type" value="Genomic_DNA"/>
</dbReference>
<evidence type="ECO:0000313" key="3">
    <source>
        <dbReference type="Proteomes" id="UP000193920"/>
    </source>
</evidence>
<protein>
    <recommendedName>
        <fullName evidence="1">BTB domain-containing protein</fullName>
    </recommendedName>
</protein>
<dbReference type="Proteomes" id="UP000193920">
    <property type="component" value="Unassembled WGS sequence"/>
</dbReference>
<evidence type="ECO:0000259" key="1">
    <source>
        <dbReference type="PROSITE" id="PS50097"/>
    </source>
</evidence>
<accession>A0A1Y2A2V1</accession>